<dbReference type="PANTHER" id="PTHR30482:SF17">
    <property type="entry name" value="ABC TRANSPORTER ATP-BINDING PROTEIN"/>
    <property type="match status" value="1"/>
</dbReference>
<gene>
    <name evidence="7" type="ORF">chiPu_0032281</name>
</gene>
<keyword evidence="4 6" id="KW-1133">Transmembrane helix</keyword>
<dbReference type="InterPro" id="IPR043428">
    <property type="entry name" value="LivM-like"/>
</dbReference>
<evidence type="ECO:0000256" key="3">
    <source>
        <dbReference type="ARBA" id="ARBA00022692"/>
    </source>
</evidence>
<dbReference type="EMBL" id="BEZZ01232378">
    <property type="protein sequence ID" value="GCC48350.1"/>
    <property type="molecule type" value="Genomic_DNA"/>
</dbReference>
<keyword evidence="5 6" id="KW-0472">Membrane</keyword>
<keyword evidence="8" id="KW-1185">Reference proteome</keyword>
<evidence type="ECO:0000256" key="6">
    <source>
        <dbReference type="SAM" id="Phobius"/>
    </source>
</evidence>
<evidence type="ECO:0000256" key="2">
    <source>
        <dbReference type="ARBA" id="ARBA00022475"/>
    </source>
</evidence>
<keyword evidence="2" id="KW-1003">Cell membrane</keyword>
<sequence length="197" mass="21014">GGVGRSSGRAGAFADAGHGFLGSDRVLHRHRDRRHGLDPGRPDRCAADRLDPLVRLARLSAVHRGADVPLHGDCAGVASDRPVRQGGRMTELQAGEGAQPLKVPRIDARPQRYRDVLIALIAFALLALLPMVFSSKQLLDFVIRCAAYGLFATSLNLLVGYTGLISFGHGMFFGLGAYGFGLMMQKTGVPIPVAFVA</sequence>
<feature type="non-terminal residue" evidence="7">
    <location>
        <position position="1"/>
    </location>
</feature>
<keyword evidence="3 6" id="KW-0812">Transmembrane</keyword>
<feature type="transmembrane region" description="Helical" evidence="6">
    <location>
        <begin position="116"/>
        <end position="133"/>
    </location>
</feature>
<feature type="transmembrane region" description="Helical" evidence="6">
    <location>
        <begin position="158"/>
        <end position="180"/>
    </location>
</feature>
<protein>
    <recommendedName>
        <fullName evidence="9">Branched-chain amino acid ABC transporter permease</fullName>
    </recommendedName>
</protein>
<evidence type="ECO:0000256" key="1">
    <source>
        <dbReference type="ARBA" id="ARBA00004651"/>
    </source>
</evidence>
<evidence type="ECO:0000313" key="8">
    <source>
        <dbReference type="Proteomes" id="UP000287033"/>
    </source>
</evidence>
<reference evidence="7 8" key="1">
    <citation type="journal article" date="2018" name="Nat. Ecol. Evol.">
        <title>Shark genomes provide insights into elasmobranch evolution and the origin of vertebrates.</title>
        <authorList>
            <person name="Hara Y"/>
            <person name="Yamaguchi K"/>
            <person name="Onimaru K"/>
            <person name="Kadota M"/>
            <person name="Koyanagi M"/>
            <person name="Keeley SD"/>
            <person name="Tatsumi K"/>
            <person name="Tanaka K"/>
            <person name="Motone F"/>
            <person name="Kageyama Y"/>
            <person name="Nozu R"/>
            <person name="Adachi N"/>
            <person name="Nishimura O"/>
            <person name="Nakagawa R"/>
            <person name="Tanegashima C"/>
            <person name="Kiyatake I"/>
            <person name="Matsumoto R"/>
            <person name="Murakumo K"/>
            <person name="Nishida K"/>
            <person name="Terakita A"/>
            <person name="Kuratani S"/>
            <person name="Sato K"/>
            <person name="Hyodo S Kuraku.S."/>
        </authorList>
    </citation>
    <scope>NUCLEOTIDE SEQUENCE [LARGE SCALE GENOMIC DNA]</scope>
</reference>
<evidence type="ECO:0000256" key="4">
    <source>
        <dbReference type="ARBA" id="ARBA00022989"/>
    </source>
</evidence>
<evidence type="ECO:0000256" key="5">
    <source>
        <dbReference type="ARBA" id="ARBA00023136"/>
    </source>
</evidence>
<proteinExistence type="predicted"/>
<dbReference type="PANTHER" id="PTHR30482">
    <property type="entry name" value="HIGH-AFFINITY BRANCHED-CHAIN AMINO ACID TRANSPORT SYSTEM PERMEASE"/>
    <property type="match status" value="1"/>
</dbReference>
<evidence type="ECO:0000313" key="7">
    <source>
        <dbReference type="EMBL" id="GCC48350.1"/>
    </source>
</evidence>
<accession>A0A401U0E6</accession>
<organism evidence="7 8">
    <name type="scientific">Chiloscyllium punctatum</name>
    <name type="common">Brownbanded bambooshark</name>
    <name type="synonym">Hemiscyllium punctatum</name>
    <dbReference type="NCBI Taxonomy" id="137246"/>
    <lineage>
        <taxon>Eukaryota</taxon>
        <taxon>Metazoa</taxon>
        <taxon>Chordata</taxon>
        <taxon>Craniata</taxon>
        <taxon>Vertebrata</taxon>
        <taxon>Chondrichthyes</taxon>
        <taxon>Elasmobranchii</taxon>
        <taxon>Galeomorphii</taxon>
        <taxon>Galeoidea</taxon>
        <taxon>Orectolobiformes</taxon>
        <taxon>Hemiscylliidae</taxon>
        <taxon>Chiloscyllium</taxon>
    </lineage>
</organism>
<comment type="subcellular location">
    <subcellularLocation>
        <location evidence="1">Cell membrane</location>
        <topology evidence="1">Multi-pass membrane protein</topology>
    </subcellularLocation>
</comment>
<dbReference type="Pfam" id="PF02653">
    <property type="entry name" value="BPD_transp_2"/>
    <property type="match status" value="1"/>
</dbReference>
<name>A0A401U0E6_CHIPU</name>
<dbReference type="GO" id="GO:0005886">
    <property type="term" value="C:plasma membrane"/>
    <property type="evidence" value="ECO:0007669"/>
    <property type="project" value="UniProtKB-SubCell"/>
</dbReference>
<dbReference type="Proteomes" id="UP000287033">
    <property type="component" value="Unassembled WGS sequence"/>
</dbReference>
<dbReference type="InterPro" id="IPR001851">
    <property type="entry name" value="ABC_transp_permease"/>
</dbReference>
<dbReference type="GO" id="GO:0015658">
    <property type="term" value="F:branched-chain amino acid transmembrane transporter activity"/>
    <property type="evidence" value="ECO:0007669"/>
    <property type="project" value="InterPro"/>
</dbReference>
<feature type="non-terminal residue" evidence="7">
    <location>
        <position position="197"/>
    </location>
</feature>
<evidence type="ECO:0008006" key="9">
    <source>
        <dbReference type="Google" id="ProtNLM"/>
    </source>
</evidence>
<comment type="caution">
    <text evidence="7">The sequence shown here is derived from an EMBL/GenBank/DDBJ whole genome shotgun (WGS) entry which is preliminary data.</text>
</comment>
<dbReference type="AlphaFoldDB" id="A0A401U0E6"/>